<evidence type="ECO:0000313" key="3">
    <source>
        <dbReference type="Proteomes" id="UP000316242"/>
    </source>
</evidence>
<evidence type="ECO:0000256" key="1">
    <source>
        <dbReference type="SAM" id="MobiDB-lite"/>
    </source>
</evidence>
<organism evidence="2 3">
    <name type="scientific">Glutamicibacter nicotianae</name>
    <name type="common">Arthrobacter nicotianae</name>
    <dbReference type="NCBI Taxonomy" id="37929"/>
    <lineage>
        <taxon>Bacteria</taxon>
        <taxon>Bacillati</taxon>
        <taxon>Actinomycetota</taxon>
        <taxon>Actinomycetes</taxon>
        <taxon>Micrococcales</taxon>
        <taxon>Micrococcaceae</taxon>
        <taxon>Glutamicibacter</taxon>
    </lineage>
</organism>
<dbReference type="EMBL" id="BJNE01000007">
    <property type="protein sequence ID" value="GEC12706.1"/>
    <property type="molecule type" value="Genomic_DNA"/>
</dbReference>
<protein>
    <submittedName>
        <fullName evidence="2">Uncharacterized protein</fullName>
    </submittedName>
</protein>
<dbReference type="Proteomes" id="UP000316242">
    <property type="component" value="Unassembled WGS sequence"/>
</dbReference>
<name>A0ABQ0RLL1_GLUNI</name>
<dbReference type="RefSeq" id="WP_141357629.1">
    <property type="nucleotide sequence ID" value="NZ_BAAAWM010000001.1"/>
</dbReference>
<reference evidence="2 3" key="1">
    <citation type="submission" date="2019-06" db="EMBL/GenBank/DDBJ databases">
        <title>Whole genome shotgun sequence of Glutamicibacter nicotianae NBRC 14234.</title>
        <authorList>
            <person name="Hosoyama A."/>
            <person name="Uohara A."/>
            <person name="Ohji S."/>
            <person name="Ichikawa N."/>
        </authorList>
    </citation>
    <scope>NUCLEOTIDE SEQUENCE [LARGE SCALE GENOMIC DNA]</scope>
    <source>
        <strain evidence="2 3">NBRC 14234</strain>
    </source>
</reference>
<keyword evidence="3" id="KW-1185">Reference proteome</keyword>
<proteinExistence type="predicted"/>
<comment type="caution">
    <text evidence="2">The sequence shown here is derived from an EMBL/GenBank/DDBJ whole genome shotgun (WGS) entry which is preliminary data.</text>
</comment>
<sequence length="99" mass="10422">MSRVDGRVIINPKGSGRPSATLHTSWLDSPKSERAKAAKATVSAWAKNKYRGCSVYVEVGTIADGDHGVGHLHVNGLEIADFSAVPAPPPVPTQSLFEG</sequence>
<gene>
    <name evidence="2" type="ORF">ANI01nite_19090</name>
</gene>
<accession>A0ABQ0RLL1</accession>
<feature type="region of interest" description="Disordered" evidence="1">
    <location>
        <begin position="1"/>
        <end position="25"/>
    </location>
</feature>
<evidence type="ECO:0000313" key="2">
    <source>
        <dbReference type="EMBL" id="GEC12706.1"/>
    </source>
</evidence>